<proteinExistence type="predicted"/>
<protein>
    <submittedName>
        <fullName evidence="1">Uncharacterized protein</fullName>
    </submittedName>
</protein>
<evidence type="ECO:0000313" key="2">
    <source>
        <dbReference type="Proteomes" id="UP000828048"/>
    </source>
</evidence>
<gene>
    <name evidence="1" type="ORF">Vadar_025994</name>
</gene>
<reference evidence="1 2" key="1">
    <citation type="journal article" date="2021" name="Hortic Res">
        <title>High-quality reference genome and annotation aids understanding of berry development for evergreen blueberry (Vaccinium darrowii).</title>
        <authorList>
            <person name="Yu J."/>
            <person name="Hulse-Kemp A.M."/>
            <person name="Babiker E."/>
            <person name="Staton M."/>
        </authorList>
    </citation>
    <scope>NUCLEOTIDE SEQUENCE [LARGE SCALE GENOMIC DNA]</scope>
    <source>
        <strain evidence="2">cv. NJ 8807/NJ 8810</strain>
        <tissue evidence="1">Young leaf</tissue>
    </source>
</reference>
<keyword evidence="2" id="KW-1185">Reference proteome</keyword>
<dbReference type="Proteomes" id="UP000828048">
    <property type="component" value="Chromosome 2"/>
</dbReference>
<evidence type="ECO:0000313" key="1">
    <source>
        <dbReference type="EMBL" id="KAH7835416.1"/>
    </source>
</evidence>
<accession>A0ACB7X406</accession>
<comment type="caution">
    <text evidence="1">The sequence shown here is derived from an EMBL/GenBank/DDBJ whole genome shotgun (WGS) entry which is preliminary data.</text>
</comment>
<sequence>MAEVEINKDVQKRKRLVKEDEKQNPLPRSQTNPNPSNREAMDDTCAVCAEMLEWTAYAKCGHREVCSTCIARLRFICADRRCCICKSESNIVFFTKALGDYTKTINDFSIFPVDPTEGQVGSYWYHEGTQAFFDDFDHYKMIAAMCKLSCIVCDKKDEQGSEESMITNRFGNIEQLRSHLFLHHRLFTCSLCLEGRKIFIHEQKLYTRAQLNRHINSGDSVVDGSEAERGGFKGHPMCEFCQNPFYGDSELYTHMSTEHYTCHICQRQRPEQYDYYRNYDDLEIHFRREHFLCEDEACLAKKFIVFPNESEMKRHNAMEHGGHMSRSQRNVTLQIPISFQYRRSREQDQTRRRHGFHPDYSESELSSAIQASFETADAYVPRVTSSRAHTDSDHRETSEIDPIRGSFGSLAFVGSGHSTRNASLDSGPSTSNAALEESFFPPLPGSAKSSHQKTKKVSKGLGRTTMASHLRQQNNVNVLNASQLRPTDSRLLSSQIGSSSQLRPTSYSGHVSSSVSSSSSTMTKSTKKVTHSASISKLVDRDYLDPAISASPVPTTQCNNQPLAKVEDVKNANKSLVESIRAALGCDEDKYAAFKVLSSEYRQGIIDTPEYLAYVHQFGLSHHVLGLARLCPDAQKQKELVEACSGSLRSDVPLKNNPLDNSSQLKHKKSSKKGKEKCNDNAIGESNGTSKDNMNDNKSLVERIRSDLDCDEDKYAAFKVISSEYRQGIIDTREYLAYVHQFGLSHRVLELARLCPDAQKQKELIEACSGSLRSNGPLENNTSQLKHKKSSKKGKEKCNDNAIGDSNGTFVDSIAKSTRELQLNHKLSGSNGLTNLISSNQTLLGMSVQAPSQPTAHGSKKSQGTKPRKKTSKFHRVRLGESSSAAVLDLVNSDGCPDPTEGQSDDNTRGDSKALPVRGVWENGGGRRLVGKLAMTR</sequence>
<dbReference type="EMBL" id="CM037152">
    <property type="protein sequence ID" value="KAH7835416.1"/>
    <property type="molecule type" value="Genomic_DNA"/>
</dbReference>
<name>A0ACB7X406_9ERIC</name>
<organism evidence="1 2">
    <name type="scientific">Vaccinium darrowii</name>
    <dbReference type="NCBI Taxonomy" id="229202"/>
    <lineage>
        <taxon>Eukaryota</taxon>
        <taxon>Viridiplantae</taxon>
        <taxon>Streptophyta</taxon>
        <taxon>Embryophyta</taxon>
        <taxon>Tracheophyta</taxon>
        <taxon>Spermatophyta</taxon>
        <taxon>Magnoliopsida</taxon>
        <taxon>eudicotyledons</taxon>
        <taxon>Gunneridae</taxon>
        <taxon>Pentapetalae</taxon>
        <taxon>asterids</taxon>
        <taxon>Ericales</taxon>
        <taxon>Ericaceae</taxon>
        <taxon>Vaccinioideae</taxon>
        <taxon>Vaccinieae</taxon>
        <taxon>Vaccinium</taxon>
    </lineage>
</organism>